<feature type="compositionally biased region" description="Basic and acidic residues" evidence="1">
    <location>
        <begin position="81"/>
        <end position="90"/>
    </location>
</feature>
<dbReference type="RefSeq" id="XP_002560584.1">
    <property type="nucleotide sequence ID" value="XM_002560538.1"/>
</dbReference>
<evidence type="ECO:0000256" key="1">
    <source>
        <dbReference type="SAM" id="MobiDB-lite"/>
    </source>
</evidence>
<dbReference type="Proteomes" id="UP000000724">
    <property type="component" value="Contig Pc00c16"/>
</dbReference>
<dbReference type="KEGG" id="pcs:N7525_011471"/>
<sequence>MEILKDENLTVNVTSTETPAHRTHFSAMPGEEIQIPAGIVALQRRGGYDLKAVIGTQDEAQTKEQTYDADSKIEGEDEDNTNDKGEERQNQDSGTWTISPCTHCLLPKWTCVPYWDGPWTFQLSFYYVD</sequence>
<feature type="region of interest" description="Disordered" evidence="1">
    <location>
        <begin position="55"/>
        <end position="96"/>
    </location>
</feature>
<proteinExistence type="predicted"/>
<keyword evidence="3" id="KW-1185">Reference proteome</keyword>
<evidence type="ECO:0000313" key="2">
    <source>
        <dbReference type="EMBL" id="CAP92881.1"/>
    </source>
</evidence>
<protein>
    <submittedName>
        <fullName evidence="2">Uncharacterized protein</fullName>
    </submittedName>
</protein>
<organism evidence="2 3">
    <name type="scientific">Penicillium rubens (strain ATCC 28089 / DSM 1075 / NRRL 1951 / Wisconsin 54-1255)</name>
    <name type="common">Penicillium chrysogenum</name>
    <dbReference type="NCBI Taxonomy" id="500485"/>
    <lineage>
        <taxon>Eukaryota</taxon>
        <taxon>Fungi</taxon>
        <taxon>Dikarya</taxon>
        <taxon>Ascomycota</taxon>
        <taxon>Pezizomycotina</taxon>
        <taxon>Eurotiomycetes</taxon>
        <taxon>Eurotiomycetidae</taxon>
        <taxon>Eurotiales</taxon>
        <taxon>Aspergillaceae</taxon>
        <taxon>Penicillium</taxon>
        <taxon>Penicillium chrysogenum species complex</taxon>
    </lineage>
</organism>
<dbReference type="VEuPathDB" id="FungiDB:PCH_Pc16g02110"/>
<gene>
    <name evidence="2" type="ORF">Pc16g02110</name>
    <name evidence="2" type="ORF">PCH_Pc16g02110</name>
</gene>
<feature type="compositionally biased region" description="Basic and acidic residues" evidence="1">
    <location>
        <begin position="60"/>
        <end position="74"/>
    </location>
</feature>
<dbReference type="HOGENOM" id="CLU_1949521_0_0_1"/>
<dbReference type="EMBL" id="AM920431">
    <property type="protein sequence ID" value="CAP92881.1"/>
    <property type="molecule type" value="Genomic_DNA"/>
</dbReference>
<accession>B6H783</accession>
<name>B6H783_PENRW</name>
<dbReference type="AlphaFoldDB" id="B6H783"/>
<reference evidence="2 3" key="1">
    <citation type="journal article" date="2008" name="Nat. Biotechnol.">
        <title>Genome sequencing and analysis of the filamentous fungus Penicillium chrysogenum.</title>
        <authorList>
            <person name="van den Berg M.A."/>
            <person name="Albang R."/>
            <person name="Albermann K."/>
            <person name="Badger J.H."/>
            <person name="Daran J.-M."/>
            <person name="Driessen A.J.M."/>
            <person name="Garcia-Estrada C."/>
            <person name="Fedorova N.D."/>
            <person name="Harris D.M."/>
            <person name="Heijne W.H.M."/>
            <person name="Joardar V.S."/>
            <person name="Kiel J.A.K.W."/>
            <person name="Kovalchuk A."/>
            <person name="Martin J.F."/>
            <person name="Nierman W.C."/>
            <person name="Nijland J.G."/>
            <person name="Pronk J.T."/>
            <person name="Roubos J.A."/>
            <person name="van der Klei I.J."/>
            <person name="van Peij N.N.M.E."/>
            <person name="Veenhuis M."/>
            <person name="von Doehren H."/>
            <person name="Wagner C."/>
            <person name="Wortman J.R."/>
            <person name="Bovenberg R.A.L."/>
        </authorList>
    </citation>
    <scope>NUCLEOTIDE SEQUENCE [LARGE SCALE GENOMIC DNA]</scope>
    <source>
        <strain evidence="3">ATCC 28089 / DSM 1075 / NRRL 1951 / Wisconsin 54-1255</strain>
    </source>
</reference>
<evidence type="ECO:0000313" key="3">
    <source>
        <dbReference type="Proteomes" id="UP000000724"/>
    </source>
</evidence>
<dbReference type="GeneID" id="8313943"/>
<dbReference type="OrthoDB" id="4310970at2759"/>
<dbReference type="OMA" id="TISPCTH"/>